<reference evidence="1 2" key="1">
    <citation type="submission" date="2021-03" db="EMBL/GenBank/DDBJ databases">
        <title>Sequencing the genomes of 1000 actinobacteria strains.</title>
        <authorList>
            <person name="Klenk H.-P."/>
        </authorList>
    </citation>
    <scope>NUCLEOTIDE SEQUENCE [LARGE SCALE GENOMIC DNA]</scope>
    <source>
        <strain evidence="1 2">DSM 46670</strain>
    </source>
</reference>
<name>A0ABS4TPR0_9PSEU</name>
<protein>
    <submittedName>
        <fullName evidence="1">Uncharacterized protein</fullName>
    </submittedName>
</protein>
<dbReference type="RefSeq" id="WP_307855372.1">
    <property type="nucleotide sequence ID" value="NZ_JAGINW010000001.1"/>
</dbReference>
<dbReference type="EMBL" id="JAGINW010000001">
    <property type="protein sequence ID" value="MBP2326384.1"/>
    <property type="molecule type" value="Genomic_DNA"/>
</dbReference>
<sequence>MPHAQPQLADLRRTAEVFNGFTGVDKSWLRLLADTAPAVDLSFAEHRTLLLRWLNSWGCRISYPSPDDPFDSALLLWWQTYGSALPQVSLAGLSDAEITTIARAYESLAAVTVSSRRTLSATAAAKALYALRPDTVMPWDAAIAKALHGSRTGAAFEAHLRLGRSWAQAVLAACPGQSVPDRVGRPAVSLAKILDEYLYVTITMPGGQTNGHRG</sequence>
<evidence type="ECO:0000313" key="1">
    <source>
        <dbReference type="EMBL" id="MBP2326384.1"/>
    </source>
</evidence>
<organism evidence="1 2">
    <name type="scientific">Kibdelosporangium banguiense</name>
    <dbReference type="NCBI Taxonomy" id="1365924"/>
    <lineage>
        <taxon>Bacteria</taxon>
        <taxon>Bacillati</taxon>
        <taxon>Actinomycetota</taxon>
        <taxon>Actinomycetes</taxon>
        <taxon>Pseudonocardiales</taxon>
        <taxon>Pseudonocardiaceae</taxon>
        <taxon>Kibdelosporangium</taxon>
    </lineage>
</organism>
<evidence type="ECO:0000313" key="2">
    <source>
        <dbReference type="Proteomes" id="UP001519332"/>
    </source>
</evidence>
<keyword evidence="2" id="KW-1185">Reference proteome</keyword>
<accession>A0ABS4TPR0</accession>
<proteinExistence type="predicted"/>
<dbReference type="Proteomes" id="UP001519332">
    <property type="component" value="Unassembled WGS sequence"/>
</dbReference>
<comment type="caution">
    <text evidence="1">The sequence shown here is derived from an EMBL/GenBank/DDBJ whole genome shotgun (WGS) entry which is preliminary data.</text>
</comment>
<gene>
    <name evidence="1" type="ORF">JOF56_006769</name>
</gene>